<dbReference type="PANTHER" id="PTHR31649">
    <property type="entry name" value="AGAP009604-PA"/>
    <property type="match status" value="1"/>
</dbReference>
<dbReference type="AlphaFoldDB" id="A0A139WI90"/>
<dbReference type="FunCoup" id="A0A139WI90">
    <property type="interactions" value="67"/>
</dbReference>
<dbReference type="InterPro" id="IPR006616">
    <property type="entry name" value="DM9_repeat"/>
</dbReference>
<reference evidence="1 2" key="2">
    <citation type="journal article" date="2010" name="Nucleic Acids Res.">
        <title>BeetleBase in 2010: revisions to provide comprehensive genomic information for Tribolium castaneum.</title>
        <authorList>
            <person name="Kim H.S."/>
            <person name="Murphy T."/>
            <person name="Xia J."/>
            <person name="Caragea D."/>
            <person name="Park Y."/>
            <person name="Beeman R.W."/>
            <person name="Lorenzen M.D."/>
            <person name="Butcher S."/>
            <person name="Manak J.R."/>
            <person name="Brown S.J."/>
        </authorList>
    </citation>
    <scope>GENOME REANNOTATION</scope>
    <source>
        <strain evidence="1 2">Georgia GA2</strain>
    </source>
</reference>
<dbReference type="SMART" id="SM00696">
    <property type="entry name" value="DM9"/>
    <property type="match status" value="1"/>
</dbReference>
<dbReference type="Proteomes" id="UP000007266">
    <property type="component" value="Linkage group 5"/>
</dbReference>
<gene>
    <name evidence="1" type="primary">AUGUSTUS-3.0.2_33035</name>
    <name evidence="1" type="ORF">TcasGA2_TC033035</name>
</gene>
<accession>A0A139WI90</accession>
<name>A0A139WI90_TRICA</name>
<dbReference type="PANTHER" id="PTHR31649:SF10">
    <property type="entry name" value="IP19903P-RELATED"/>
    <property type="match status" value="1"/>
</dbReference>
<proteinExistence type="predicted"/>
<evidence type="ECO:0000313" key="2">
    <source>
        <dbReference type="Proteomes" id="UP000007266"/>
    </source>
</evidence>
<dbReference type="GO" id="GO:0005737">
    <property type="term" value="C:cytoplasm"/>
    <property type="evidence" value="ECO:0000318"/>
    <property type="project" value="GO_Central"/>
</dbReference>
<dbReference type="KEGG" id="tca:103312904"/>
<reference evidence="1 2" key="1">
    <citation type="journal article" date="2008" name="Nature">
        <title>The genome of the model beetle and pest Tribolium castaneum.</title>
        <authorList>
            <consortium name="Tribolium Genome Sequencing Consortium"/>
            <person name="Richards S."/>
            <person name="Gibbs R.A."/>
            <person name="Weinstock G.M."/>
            <person name="Brown S.J."/>
            <person name="Denell R."/>
            <person name="Beeman R.W."/>
            <person name="Gibbs R."/>
            <person name="Beeman R.W."/>
            <person name="Brown S.J."/>
            <person name="Bucher G."/>
            <person name="Friedrich M."/>
            <person name="Grimmelikhuijzen C.J."/>
            <person name="Klingler M."/>
            <person name="Lorenzen M."/>
            <person name="Richards S."/>
            <person name="Roth S."/>
            <person name="Schroder R."/>
            <person name="Tautz D."/>
            <person name="Zdobnov E.M."/>
            <person name="Muzny D."/>
            <person name="Gibbs R.A."/>
            <person name="Weinstock G.M."/>
            <person name="Attaway T."/>
            <person name="Bell S."/>
            <person name="Buhay C.J."/>
            <person name="Chandrabose M.N."/>
            <person name="Chavez D."/>
            <person name="Clerk-Blankenburg K.P."/>
            <person name="Cree A."/>
            <person name="Dao M."/>
            <person name="Davis C."/>
            <person name="Chacko J."/>
            <person name="Dinh H."/>
            <person name="Dugan-Rocha S."/>
            <person name="Fowler G."/>
            <person name="Garner T.T."/>
            <person name="Garnes J."/>
            <person name="Gnirke A."/>
            <person name="Hawes A."/>
            <person name="Hernandez J."/>
            <person name="Hines S."/>
            <person name="Holder M."/>
            <person name="Hume J."/>
            <person name="Jhangiani S.N."/>
            <person name="Joshi V."/>
            <person name="Khan Z.M."/>
            <person name="Jackson L."/>
            <person name="Kovar C."/>
            <person name="Kowis A."/>
            <person name="Lee S."/>
            <person name="Lewis L.R."/>
            <person name="Margolis J."/>
            <person name="Morgan M."/>
            <person name="Nazareth L.V."/>
            <person name="Nguyen N."/>
            <person name="Okwuonu G."/>
            <person name="Parker D."/>
            <person name="Richards S."/>
            <person name="Ruiz S.J."/>
            <person name="Santibanez J."/>
            <person name="Savard J."/>
            <person name="Scherer S.E."/>
            <person name="Schneider B."/>
            <person name="Sodergren E."/>
            <person name="Tautz D."/>
            <person name="Vattahil S."/>
            <person name="Villasana D."/>
            <person name="White C.S."/>
            <person name="Wright R."/>
            <person name="Park Y."/>
            <person name="Beeman R.W."/>
            <person name="Lord J."/>
            <person name="Oppert B."/>
            <person name="Lorenzen M."/>
            <person name="Brown S."/>
            <person name="Wang L."/>
            <person name="Savard J."/>
            <person name="Tautz D."/>
            <person name="Richards S."/>
            <person name="Weinstock G."/>
            <person name="Gibbs R.A."/>
            <person name="Liu Y."/>
            <person name="Worley K."/>
            <person name="Weinstock G."/>
            <person name="Elsik C.G."/>
            <person name="Reese J.T."/>
            <person name="Elhaik E."/>
            <person name="Landan G."/>
            <person name="Graur D."/>
            <person name="Arensburger P."/>
            <person name="Atkinson P."/>
            <person name="Beeman R.W."/>
            <person name="Beidler J."/>
            <person name="Brown S.J."/>
            <person name="Demuth J.P."/>
            <person name="Drury D.W."/>
            <person name="Du Y.Z."/>
            <person name="Fujiwara H."/>
            <person name="Lorenzen M."/>
            <person name="Maselli V."/>
            <person name="Osanai M."/>
            <person name="Park Y."/>
            <person name="Robertson H.M."/>
            <person name="Tu Z."/>
            <person name="Wang J.J."/>
            <person name="Wang S."/>
            <person name="Richards S."/>
            <person name="Song H."/>
            <person name="Zhang L."/>
            <person name="Sodergren E."/>
            <person name="Werner D."/>
            <person name="Stanke M."/>
            <person name="Morgenstern B."/>
            <person name="Solovyev V."/>
            <person name="Kosarev P."/>
            <person name="Brown G."/>
            <person name="Chen H.C."/>
            <person name="Ermolaeva O."/>
            <person name="Hlavina W."/>
            <person name="Kapustin Y."/>
            <person name="Kiryutin B."/>
            <person name="Kitts P."/>
            <person name="Maglott D."/>
            <person name="Pruitt K."/>
            <person name="Sapojnikov V."/>
            <person name="Souvorov A."/>
            <person name="Mackey A.J."/>
            <person name="Waterhouse R.M."/>
            <person name="Wyder S."/>
            <person name="Zdobnov E.M."/>
            <person name="Zdobnov E.M."/>
            <person name="Wyder S."/>
            <person name="Kriventseva E.V."/>
            <person name="Kadowaki T."/>
            <person name="Bork P."/>
            <person name="Aranda M."/>
            <person name="Bao R."/>
            <person name="Beermann A."/>
            <person name="Berns N."/>
            <person name="Bolognesi R."/>
            <person name="Bonneton F."/>
            <person name="Bopp D."/>
            <person name="Brown S.J."/>
            <person name="Bucher G."/>
            <person name="Butts T."/>
            <person name="Chaumot A."/>
            <person name="Denell R.E."/>
            <person name="Ferrier D.E."/>
            <person name="Friedrich M."/>
            <person name="Gordon C.M."/>
            <person name="Jindra M."/>
            <person name="Klingler M."/>
            <person name="Lan Q."/>
            <person name="Lattorff H.M."/>
            <person name="Laudet V."/>
            <person name="von Levetsow C."/>
            <person name="Liu Z."/>
            <person name="Lutz R."/>
            <person name="Lynch J.A."/>
            <person name="da Fonseca R.N."/>
            <person name="Posnien N."/>
            <person name="Reuter R."/>
            <person name="Roth S."/>
            <person name="Savard J."/>
            <person name="Schinko J.B."/>
            <person name="Schmitt C."/>
            <person name="Schoppmeier M."/>
            <person name="Schroder R."/>
            <person name="Shippy T.D."/>
            <person name="Simonnet F."/>
            <person name="Marques-Souza H."/>
            <person name="Tautz D."/>
            <person name="Tomoyasu Y."/>
            <person name="Trauner J."/>
            <person name="Van der Zee M."/>
            <person name="Vervoort M."/>
            <person name="Wittkopp N."/>
            <person name="Wimmer E.A."/>
            <person name="Yang X."/>
            <person name="Jones A.K."/>
            <person name="Sattelle D.B."/>
            <person name="Ebert P.R."/>
            <person name="Nelson D."/>
            <person name="Scott J.G."/>
            <person name="Beeman R.W."/>
            <person name="Muthukrishnan S."/>
            <person name="Kramer K.J."/>
            <person name="Arakane Y."/>
            <person name="Beeman R.W."/>
            <person name="Zhu Q."/>
            <person name="Hogenkamp D."/>
            <person name="Dixit R."/>
            <person name="Oppert B."/>
            <person name="Jiang H."/>
            <person name="Zou Z."/>
            <person name="Marshall J."/>
            <person name="Elpidina E."/>
            <person name="Vinokurov K."/>
            <person name="Oppert C."/>
            <person name="Zou Z."/>
            <person name="Evans J."/>
            <person name="Lu Z."/>
            <person name="Zhao P."/>
            <person name="Sumathipala N."/>
            <person name="Altincicek B."/>
            <person name="Vilcinskas A."/>
            <person name="Williams M."/>
            <person name="Hultmark D."/>
            <person name="Hetru C."/>
            <person name="Jiang H."/>
            <person name="Grimmelikhuijzen C.J."/>
            <person name="Hauser F."/>
            <person name="Cazzamali G."/>
            <person name="Williamson M."/>
            <person name="Park Y."/>
            <person name="Li B."/>
            <person name="Tanaka Y."/>
            <person name="Predel R."/>
            <person name="Neupert S."/>
            <person name="Schachtner J."/>
            <person name="Verleyen P."/>
            <person name="Raible F."/>
            <person name="Bork P."/>
            <person name="Friedrich M."/>
            <person name="Walden K.K."/>
            <person name="Robertson H.M."/>
            <person name="Angeli S."/>
            <person name="Foret S."/>
            <person name="Bucher G."/>
            <person name="Schuetz S."/>
            <person name="Maleszka R."/>
            <person name="Wimmer E.A."/>
            <person name="Beeman R.W."/>
            <person name="Lorenzen M."/>
            <person name="Tomoyasu Y."/>
            <person name="Miller S.C."/>
            <person name="Grossmann D."/>
            <person name="Bucher G."/>
        </authorList>
    </citation>
    <scope>NUCLEOTIDE SEQUENCE [LARGE SCALE GENOMIC DNA]</scope>
    <source>
        <strain evidence="1 2">Georgia GA2</strain>
    </source>
</reference>
<protein>
    <submittedName>
        <fullName evidence="1">Uncharacterized protein</fullName>
    </submittedName>
</protein>
<dbReference type="InParanoid" id="A0A139WI90"/>
<dbReference type="OrthoDB" id="6692098at2759"/>
<organism evidence="1 2">
    <name type="scientific">Tribolium castaneum</name>
    <name type="common">Red flour beetle</name>
    <dbReference type="NCBI Taxonomy" id="7070"/>
    <lineage>
        <taxon>Eukaryota</taxon>
        <taxon>Metazoa</taxon>
        <taxon>Ecdysozoa</taxon>
        <taxon>Arthropoda</taxon>
        <taxon>Hexapoda</taxon>
        <taxon>Insecta</taxon>
        <taxon>Pterygota</taxon>
        <taxon>Neoptera</taxon>
        <taxon>Endopterygota</taxon>
        <taxon>Coleoptera</taxon>
        <taxon>Polyphaga</taxon>
        <taxon>Cucujiformia</taxon>
        <taxon>Tenebrionidae</taxon>
        <taxon>Tenebrionidae incertae sedis</taxon>
        <taxon>Tribolium</taxon>
    </lineage>
</organism>
<keyword evidence="2" id="KW-1185">Reference proteome</keyword>
<dbReference type="EMBL" id="KQ971342">
    <property type="protein sequence ID" value="KYB27555.1"/>
    <property type="molecule type" value="Genomic_DNA"/>
</dbReference>
<sequence length="184" mass="20928">MKFLILIQVWTVFAQVGPNNRGYYWRDYKYKVPEDAVSCGKDSNGQETYVGQAYIHNDGVIVVQIFPAAKEIFAASYGLKKATMAVKILCAKSRDKFAWLRTNSKYFHVNVTDRNPVIGGFNHRELQKGILHVGRVVHHVEARIGSIDGFLENAKMNYVHGTTLQAADDFEVLLYNDKDDERIV</sequence>
<evidence type="ECO:0000313" key="1">
    <source>
        <dbReference type="EMBL" id="KYB27555.1"/>
    </source>
</evidence>